<evidence type="ECO:0000256" key="11">
    <source>
        <dbReference type="ARBA" id="ARBA00023180"/>
    </source>
</evidence>
<comment type="caution">
    <text evidence="15">The sequence shown here is derived from an EMBL/GenBank/DDBJ whole genome shotgun (WGS) entry which is preliminary data.</text>
</comment>
<evidence type="ECO:0000313" key="15">
    <source>
        <dbReference type="EMBL" id="OWF55438.1"/>
    </source>
</evidence>
<dbReference type="SUPFAM" id="SSF53756">
    <property type="entry name" value="UDP-Glycosyltransferase/glycogen phosphorylase"/>
    <property type="match status" value="1"/>
</dbReference>
<dbReference type="PANTHER" id="PTHR48438:SF1">
    <property type="entry name" value="ALPHA-(1,3)-FUCOSYLTRANSFERASE C-RELATED"/>
    <property type="match status" value="1"/>
</dbReference>
<keyword evidence="8 12" id="KW-1133">Transmembrane helix</keyword>
<evidence type="ECO:0000256" key="1">
    <source>
        <dbReference type="ARBA" id="ARBA00004323"/>
    </source>
</evidence>
<feature type="domain" description="Fucosyltransferase C-terminal" evidence="13">
    <location>
        <begin position="231"/>
        <end position="408"/>
    </location>
</feature>
<dbReference type="InterPro" id="IPR001503">
    <property type="entry name" value="Glyco_trans_10"/>
</dbReference>
<evidence type="ECO:0000256" key="3">
    <source>
        <dbReference type="ARBA" id="ARBA00008919"/>
    </source>
</evidence>
<dbReference type="Pfam" id="PF17039">
    <property type="entry name" value="Glyco_tran_10_N"/>
    <property type="match status" value="1"/>
</dbReference>
<evidence type="ECO:0000259" key="14">
    <source>
        <dbReference type="Pfam" id="PF17039"/>
    </source>
</evidence>
<evidence type="ECO:0000256" key="6">
    <source>
        <dbReference type="ARBA" id="ARBA00022692"/>
    </source>
</evidence>
<dbReference type="Pfam" id="PF00852">
    <property type="entry name" value="Glyco_transf_10"/>
    <property type="match status" value="1"/>
</dbReference>
<keyword evidence="7" id="KW-0735">Signal-anchor</keyword>
<dbReference type="PANTHER" id="PTHR48438">
    <property type="entry name" value="ALPHA-(1,3)-FUCOSYLTRANSFERASE C-RELATED"/>
    <property type="match status" value="1"/>
</dbReference>
<dbReference type="GO" id="GO:0008417">
    <property type="term" value="F:fucosyltransferase activity"/>
    <property type="evidence" value="ECO:0007669"/>
    <property type="project" value="InterPro"/>
</dbReference>
<reference evidence="15 16" key="1">
    <citation type="journal article" date="2017" name="Nat. Ecol. Evol.">
        <title>Scallop genome provides insights into evolution of bilaterian karyotype and development.</title>
        <authorList>
            <person name="Wang S."/>
            <person name="Zhang J."/>
            <person name="Jiao W."/>
            <person name="Li J."/>
            <person name="Xun X."/>
            <person name="Sun Y."/>
            <person name="Guo X."/>
            <person name="Huan P."/>
            <person name="Dong B."/>
            <person name="Zhang L."/>
            <person name="Hu X."/>
            <person name="Sun X."/>
            <person name="Wang J."/>
            <person name="Zhao C."/>
            <person name="Wang Y."/>
            <person name="Wang D."/>
            <person name="Huang X."/>
            <person name="Wang R."/>
            <person name="Lv J."/>
            <person name="Li Y."/>
            <person name="Zhang Z."/>
            <person name="Liu B."/>
            <person name="Lu W."/>
            <person name="Hui Y."/>
            <person name="Liang J."/>
            <person name="Zhou Z."/>
            <person name="Hou R."/>
            <person name="Li X."/>
            <person name="Liu Y."/>
            <person name="Li H."/>
            <person name="Ning X."/>
            <person name="Lin Y."/>
            <person name="Zhao L."/>
            <person name="Xing Q."/>
            <person name="Dou J."/>
            <person name="Li Y."/>
            <person name="Mao J."/>
            <person name="Guo H."/>
            <person name="Dou H."/>
            <person name="Li T."/>
            <person name="Mu C."/>
            <person name="Jiang W."/>
            <person name="Fu Q."/>
            <person name="Fu X."/>
            <person name="Miao Y."/>
            <person name="Liu J."/>
            <person name="Yu Q."/>
            <person name="Li R."/>
            <person name="Liao H."/>
            <person name="Li X."/>
            <person name="Kong Y."/>
            <person name="Jiang Z."/>
            <person name="Chourrout D."/>
            <person name="Li R."/>
            <person name="Bao Z."/>
        </authorList>
    </citation>
    <scope>NUCLEOTIDE SEQUENCE [LARGE SCALE GENOMIC DNA]</scope>
    <source>
        <strain evidence="15 16">PY_sf001</strain>
    </source>
</reference>
<keyword evidence="16" id="KW-1185">Reference proteome</keyword>
<evidence type="ECO:0000256" key="7">
    <source>
        <dbReference type="ARBA" id="ARBA00022968"/>
    </source>
</evidence>
<evidence type="ECO:0000256" key="4">
    <source>
        <dbReference type="ARBA" id="ARBA00022676"/>
    </source>
</evidence>
<feature type="transmembrane region" description="Helical" evidence="12">
    <location>
        <begin position="7"/>
        <end position="25"/>
    </location>
</feature>
<dbReference type="Proteomes" id="UP000242188">
    <property type="component" value="Unassembled WGS sequence"/>
</dbReference>
<dbReference type="EMBL" id="NEDP02000661">
    <property type="protein sequence ID" value="OWF55438.1"/>
    <property type="molecule type" value="Genomic_DNA"/>
</dbReference>
<accession>A0A210R333</accession>
<comment type="pathway">
    <text evidence="2">Protein modification; protein glycosylation.</text>
</comment>
<evidence type="ECO:0000256" key="10">
    <source>
        <dbReference type="ARBA" id="ARBA00023136"/>
    </source>
</evidence>
<name>A0A210R333_MIZYE</name>
<evidence type="ECO:0000256" key="8">
    <source>
        <dbReference type="ARBA" id="ARBA00022989"/>
    </source>
</evidence>
<gene>
    <name evidence="15" type="ORF">KP79_PYT20935</name>
</gene>
<comment type="similarity">
    <text evidence="3 12">Belongs to the glycosyltransferase 10 family.</text>
</comment>
<dbReference type="FunFam" id="3.40.50.11660:FF:000004">
    <property type="entry name" value="Glycoprotein 3-alpha-L-fucosyltransferase A"/>
    <property type="match status" value="1"/>
</dbReference>
<keyword evidence="4 12" id="KW-0328">Glycosyltransferase</keyword>
<keyword evidence="5 12" id="KW-0808">Transferase</keyword>
<organism evidence="15 16">
    <name type="scientific">Mizuhopecten yessoensis</name>
    <name type="common">Japanese scallop</name>
    <name type="synonym">Patinopecten yessoensis</name>
    <dbReference type="NCBI Taxonomy" id="6573"/>
    <lineage>
        <taxon>Eukaryota</taxon>
        <taxon>Metazoa</taxon>
        <taxon>Spiralia</taxon>
        <taxon>Lophotrochozoa</taxon>
        <taxon>Mollusca</taxon>
        <taxon>Bivalvia</taxon>
        <taxon>Autobranchia</taxon>
        <taxon>Pteriomorphia</taxon>
        <taxon>Pectinida</taxon>
        <taxon>Pectinoidea</taxon>
        <taxon>Pectinidae</taxon>
        <taxon>Mizuhopecten</taxon>
    </lineage>
</organism>
<dbReference type="STRING" id="6573.A0A210R333"/>
<keyword evidence="6 12" id="KW-0812">Transmembrane</keyword>
<dbReference type="OrthoDB" id="427096at2759"/>
<keyword evidence="11" id="KW-0325">Glycoprotein</keyword>
<keyword evidence="9 12" id="KW-0333">Golgi apparatus</keyword>
<dbReference type="EC" id="2.4.1.-" evidence="12"/>
<dbReference type="Gene3D" id="3.40.50.11660">
    <property type="entry name" value="Glycosyl transferase family 10, C-terminal domain"/>
    <property type="match status" value="1"/>
</dbReference>
<sequence length="426" mass="49572">MKHLYRYFVLIALIFLLMTAALHFVPKLVMKKDGYGGKLRCPLMPSELGEISNKAEDSDKKWPACSFIHKHVREGSSKLPYVWDNDNGDDRIVSQMEFTPKIKGEKKVIWTRASDFNVPAGDAKFSTCPVNHCTIIEDESFPVIDAKLWNMQFSHMDMPRLNPARTKHPNQVWIIYNLESPLATPDYYLLDNLFNWTASYRRDSTIVTPYERWRPHEKVKPSKKNRNYAAGKSRKAAMFISNCDTSNGRMDYVHELQKYIDVHVYGACGDGTHNCDRFENQTACIETLKRHYKFYLSFENCNCRHYITEKFFVNALSTDVIPVVMGAHPDDYRAVAPPGSFIHVEDYNSPEDLAKYLHKLDKNDDLYNEYFKWKGTGSFIDTKFWCRLCALLNDPDKPSVVVKSLSTWWRPPGVCIRRDQTWKDLR</sequence>
<evidence type="ECO:0000259" key="13">
    <source>
        <dbReference type="Pfam" id="PF00852"/>
    </source>
</evidence>
<keyword evidence="10 12" id="KW-0472">Membrane</keyword>
<feature type="domain" description="Fucosyltransferase N-terminal" evidence="14">
    <location>
        <begin position="109"/>
        <end position="210"/>
    </location>
</feature>
<comment type="subcellular location">
    <subcellularLocation>
        <location evidence="1">Golgi apparatus membrane</location>
        <topology evidence="1">Single-pass type II membrane protein</topology>
    </subcellularLocation>
    <subcellularLocation>
        <location evidence="12">Golgi apparatus</location>
        <location evidence="12">Golgi stack membrane</location>
        <topology evidence="12">Single-pass type II membrane protein</topology>
    </subcellularLocation>
</comment>
<dbReference type="InterPro" id="IPR038577">
    <property type="entry name" value="GT10-like_C_sf"/>
</dbReference>
<dbReference type="InterPro" id="IPR031481">
    <property type="entry name" value="Glyco_tran_10_N"/>
</dbReference>
<evidence type="ECO:0000256" key="9">
    <source>
        <dbReference type="ARBA" id="ARBA00023034"/>
    </source>
</evidence>
<dbReference type="InterPro" id="IPR055270">
    <property type="entry name" value="Glyco_tran_10_C"/>
</dbReference>
<proteinExistence type="inferred from homology"/>
<evidence type="ECO:0000256" key="12">
    <source>
        <dbReference type="RuleBase" id="RU003832"/>
    </source>
</evidence>
<dbReference type="AlphaFoldDB" id="A0A210R333"/>
<protein>
    <recommendedName>
        <fullName evidence="12">Fucosyltransferase</fullName>
        <ecNumber evidence="12">2.4.1.-</ecNumber>
    </recommendedName>
</protein>
<dbReference type="UniPathway" id="UPA00378"/>
<dbReference type="GO" id="GO:0000139">
    <property type="term" value="C:Golgi membrane"/>
    <property type="evidence" value="ECO:0007669"/>
    <property type="project" value="UniProtKB-SubCell"/>
</dbReference>
<dbReference type="GO" id="GO:0032580">
    <property type="term" value="C:Golgi cisterna membrane"/>
    <property type="evidence" value="ECO:0007669"/>
    <property type="project" value="UniProtKB-SubCell"/>
</dbReference>
<evidence type="ECO:0000256" key="5">
    <source>
        <dbReference type="ARBA" id="ARBA00022679"/>
    </source>
</evidence>
<evidence type="ECO:0000256" key="2">
    <source>
        <dbReference type="ARBA" id="ARBA00004922"/>
    </source>
</evidence>
<evidence type="ECO:0000313" key="16">
    <source>
        <dbReference type="Proteomes" id="UP000242188"/>
    </source>
</evidence>